<feature type="compositionally biased region" description="Polar residues" evidence="1">
    <location>
        <begin position="65"/>
        <end position="77"/>
    </location>
</feature>
<reference evidence="3 4" key="1">
    <citation type="submission" date="2020-04" db="EMBL/GenBank/DDBJ databases">
        <title>Perkinsus olseni comparative genomics.</title>
        <authorList>
            <person name="Bogema D.R."/>
        </authorList>
    </citation>
    <scope>NUCLEOTIDE SEQUENCE [LARGE SCALE GENOMIC DNA]</scope>
    <source>
        <strain evidence="3">00978-12</strain>
    </source>
</reference>
<feature type="compositionally biased region" description="Basic and acidic residues" evidence="1">
    <location>
        <begin position="37"/>
        <end position="62"/>
    </location>
</feature>
<accession>A0A7J6P3S6</accession>
<keyword evidence="2" id="KW-0732">Signal</keyword>
<evidence type="ECO:0000256" key="1">
    <source>
        <dbReference type="SAM" id="MobiDB-lite"/>
    </source>
</evidence>
<dbReference type="OrthoDB" id="10462543at2759"/>
<proteinExistence type="predicted"/>
<evidence type="ECO:0000313" key="3">
    <source>
        <dbReference type="EMBL" id="KAF4690742.1"/>
    </source>
</evidence>
<protein>
    <submittedName>
        <fullName evidence="3">Uncharacterized protein</fullName>
    </submittedName>
</protein>
<dbReference type="Proteomes" id="UP000541610">
    <property type="component" value="Unassembled WGS sequence"/>
</dbReference>
<comment type="caution">
    <text evidence="3">The sequence shown here is derived from an EMBL/GenBank/DDBJ whole genome shotgun (WGS) entry which is preliminary data.</text>
</comment>
<feature type="compositionally biased region" description="Basic and acidic residues" evidence="1">
    <location>
        <begin position="86"/>
        <end position="108"/>
    </location>
</feature>
<dbReference type="EMBL" id="JABANP010000093">
    <property type="protein sequence ID" value="KAF4690742.1"/>
    <property type="molecule type" value="Genomic_DNA"/>
</dbReference>
<gene>
    <name evidence="3" type="ORF">FOZ60_016940</name>
</gene>
<sequence length="132" mass="14603">MIIELCVGIIVGIAVGTYQGDKFKPCFDPCIEGTKTMKDKVVGKYQHQETPKVRQRRTRGEEAPSTGQSGKDLLSQTEPDDDSEWDSSRGRPIQKHELLTREERDERAAAASSGGQQQLSADKPMGDEREGP</sequence>
<feature type="region of interest" description="Disordered" evidence="1">
    <location>
        <begin position="37"/>
        <end position="132"/>
    </location>
</feature>
<organism evidence="3 4">
    <name type="scientific">Perkinsus olseni</name>
    <name type="common">Perkinsus atlanticus</name>
    <dbReference type="NCBI Taxonomy" id="32597"/>
    <lineage>
        <taxon>Eukaryota</taxon>
        <taxon>Sar</taxon>
        <taxon>Alveolata</taxon>
        <taxon>Perkinsozoa</taxon>
        <taxon>Perkinsea</taxon>
        <taxon>Perkinsida</taxon>
        <taxon>Perkinsidae</taxon>
        <taxon>Perkinsus</taxon>
    </lineage>
</organism>
<name>A0A7J6P3S6_PEROL</name>
<feature type="compositionally biased region" description="Low complexity" evidence="1">
    <location>
        <begin position="109"/>
        <end position="121"/>
    </location>
</feature>
<feature type="signal peptide" evidence="2">
    <location>
        <begin position="1"/>
        <end position="16"/>
    </location>
</feature>
<evidence type="ECO:0000256" key="2">
    <source>
        <dbReference type="SAM" id="SignalP"/>
    </source>
</evidence>
<feature type="chain" id="PRO_5029823345" evidence="2">
    <location>
        <begin position="17"/>
        <end position="132"/>
    </location>
</feature>
<evidence type="ECO:0000313" key="4">
    <source>
        <dbReference type="Proteomes" id="UP000541610"/>
    </source>
</evidence>
<dbReference type="AlphaFoldDB" id="A0A7J6P3S6"/>